<dbReference type="Pfam" id="PF00144">
    <property type="entry name" value="Beta-lactamase"/>
    <property type="match status" value="1"/>
</dbReference>
<keyword evidence="4" id="KW-1185">Reference proteome</keyword>
<dbReference type="InterPro" id="IPR050491">
    <property type="entry name" value="AmpC-like"/>
</dbReference>
<evidence type="ECO:0000313" key="3">
    <source>
        <dbReference type="EMBL" id="TXK65993.1"/>
    </source>
</evidence>
<dbReference type="AlphaFoldDB" id="A0A5C8L1P3"/>
<feature type="chain" id="PRO_5022778487" evidence="1">
    <location>
        <begin position="21"/>
        <end position="477"/>
    </location>
</feature>
<organism evidence="3 4">
    <name type="scientific">Alkalisalibacterium limincola</name>
    <dbReference type="NCBI Taxonomy" id="2699169"/>
    <lineage>
        <taxon>Bacteria</taxon>
        <taxon>Pseudomonadati</taxon>
        <taxon>Pseudomonadota</taxon>
        <taxon>Gammaproteobacteria</taxon>
        <taxon>Lysobacterales</taxon>
        <taxon>Lysobacteraceae</taxon>
        <taxon>Alkalisalibacterium</taxon>
    </lineage>
</organism>
<dbReference type="SUPFAM" id="SSF56601">
    <property type="entry name" value="beta-lactamase/transpeptidase-like"/>
    <property type="match status" value="1"/>
</dbReference>
<evidence type="ECO:0000313" key="4">
    <source>
        <dbReference type="Proteomes" id="UP000321248"/>
    </source>
</evidence>
<dbReference type="OrthoDB" id="9799367at2"/>
<feature type="signal peptide" evidence="1">
    <location>
        <begin position="1"/>
        <end position="20"/>
    </location>
</feature>
<evidence type="ECO:0000259" key="2">
    <source>
        <dbReference type="Pfam" id="PF00144"/>
    </source>
</evidence>
<dbReference type="PANTHER" id="PTHR46825:SF9">
    <property type="entry name" value="BETA-LACTAMASE-RELATED DOMAIN-CONTAINING PROTEIN"/>
    <property type="match status" value="1"/>
</dbReference>
<dbReference type="Gene3D" id="3.40.710.10">
    <property type="entry name" value="DD-peptidase/beta-lactamase superfamily"/>
    <property type="match status" value="1"/>
</dbReference>
<sequence length="477" mass="51886">MALFRTGDSPFLRIRVLAFAALVPIAAAWSSTASHDVDARSATAFGERQLPGLAITVLRGDEVLFAKGYGRVDTARGGTVDGATVFQLGSISKQFLAVLVLSLAEEERLSLDDSVLDHLPDHAQLPPGLTVRHLLNHTSGLRELLTVPEAHAGFDDLTRSRAELVALVRQLPVDFPPGTRWSYSNTNYTLLALIVEQVTREPYEDALAERFFRPLQLSSMRQCLSRPRPPADAVGHEWHEGGNVEAAAENMNWIRGDGGLCGSAIDVARWTRLLATGRVVPAAVYEGMTAPTQLLGGSLAEYGFGLSLVDLEGRQRVGHNGAMRGFSATAAYYPDAAITIVVLANRGDVRTESIERPIARQLLGLPEARVREAPLSPEQRHRYLGEYDIGIFDVQVLERDGQLWLEMPRPGPTTSLTHLGNHTFAGDADPDAYSVTFDGTDGAAQSLRLLMGGMRWHGLRSVGDEPVATPEDDSRTR</sequence>
<dbReference type="EMBL" id="VRTS01000001">
    <property type="protein sequence ID" value="TXK65993.1"/>
    <property type="molecule type" value="Genomic_DNA"/>
</dbReference>
<dbReference type="InterPro" id="IPR001466">
    <property type="entry name" value="Beta-lactam-related"/>
</dbReference>
<feature type="domain" description="Beta-lactamase-related" evidence="2">
    <location>
        <begin position="46"/>
        <end position="351"/>
    </location>
</feature>
<evidence type="ECO:0000256" key="1">
    <source>
        <dbReference type="SAM" id="SignalP"/>
    </source>
</evidence>
<dbReference type="RefSeq" id="WP_147890666.1">
    <property type="nucleotide sequence ID" value="NZ_VRTS01000001.1"/>
</dbReference>
<gene>
    <name evidence="3" type="ORF">FU658_02745</name>
</gene>
<dbReference type="InterPro" id="IPR012338">
    <property type="entry name" value="Beta-lactam/transpept-like"/>
</dbReference>
<comment type="caution">
    <text evidence="3">The sequence shown here is derived from an EMBL/GenBank/DDBJ whole genome shotgun (WGS) entry which is preliminary data.</text>
</comment>
<protein>
    <submittedName>
        <fullName evidence="3">Beta-lactamase family protein</fullName>
    </submittedName>
</protein>
<proteinExistence type="predicted"/>
<dbReference type="PANTHER" id="PTHR46825">
    <property type="entry name" value="D-ALANYL-D-ALANINE-CARBOXYPEPTIDASE/ENDOPEPTIDASE AMPH"/>
    <property type="match status" value="1"/>
</dbReference>
<accession>A0A5C8L1P3</accession>
<keyword evidence="1" id="KW-0732">Signal</keyword>
<name>A0A5C8L1P3_9GAMM</name>
<reference evidence="3 4" key="1">
    <citation type="submission" date="2019-08" db="EMBL/GenBank/DDBJ databases">
        <authorList>
            <person name="Karlyshev A.V."/>
        </authorList>
    </citation>
    <scope>NUCLEOTIDE SEQUENCE [LARGE SCALE GENOMIC DNA]</scope>
    <source>
        <strain evidence="3 4">Alg18-2.2</strain>
    </source>
</reference>
<dbReference type="Proteomes" id="UP000321248">
    <property type="component" value="Unassembled WGS sequence"/>
</dbReference>